<evidence type="ECO:0000313" key="3">
    <source>
        <dbReference type="Proteomes" id="UP000184485"/>
    </source>
</evidence>
<sequence length="160" mass="16856">MTPPIATTAERRLAELGIELPHVPKPIANFVPWRRDGALVFLAGQVCEWNGRVTHKGKVGDAVDLVAAQEAARICALNLTAALREALGGDLDRVRACVRIGGFVNCVPDFPFVPHVVNGASDFFHALFGSVIGAHARTAIGVAQLPQGASVEVDAIFAVA</sequence>
<organism evidence="2 3">
    <name type="scientific">Kaistia soli DSM 19436</name>
    <dbReference type="NCBI Taxonomy" id="1122133"/>
    <lineage>
        <taxon>Bacteria</taxon>
        <taxon>Pseudomonadati</taxon>
        <taxon>Pseudomonadota</taxon>
        <taxon>Alphaproteobacteria</taxon>
        <taxon>Hyphomicrobiales</taxon>
        <taxon>Kaistiaceae</taxon>
        <taxon>Kaistia</taxon>
    </lineage>
</organism>
<dbReference type="InterPro" id="IPR013813">
    <property type="entry name" value="Endoribo_LPSP/chorism_mut-like"/>
</dbReference>
<evidence type="ECO:0000259" key="1">
    <source>
        <dbReference type="Pfam" id="PF14588"/>
    </source>
</evidence>
<dbReference type="PANTHER" id="PTHR43760">
    <property type="entry name" value="ENDORIBONUCLEASE-RELATED"/>
    <property type="match status" value="1"/>
</dbReference>
<gene>
    <name evidence="2" type="ORF">SAMN02745157_3833</name>
</gene>
<dbReference type="OrthoDB" id="9806350at2"/>
<protein>
    <submittedName>
        <fullName evidence="2">Enamine deaminase RidA, house cleaning of reactive enamine intermediates, YjgF/YER057c/UK114 family</fullName>
    </submittedName>
</protein>
<dbReference type="RefSeq" id="WP_073056010.1">
    <property type="nucleotide sequence ID" value="NZ_FQUP01000004.1"/>
</dbReference>
<feature type="domain" description="Endoribonuclease L-PSP/chorismate mutase-like" evidence="1">
    <location>
        <begin position="10"/>
        <end position="141"/>
    </location>
</feature>
<dbReference type="CDD" id="cd02199">
    <property type="entry name" value="YjgF_YER057c_UK114_like_1"/>
    <property type="match status" value="1"/>
</dbReference>
<evidence type="ECO:0000313" key="2">
    <source>
        <dbReference type="EMBL" id="SHG25689.1"/>
    </source>
</evidence>
<proteinExistence type="predicted"/>
<keyword evidence="3" id="KW-1185">Reference proteome</keyword>
<dbReference type="AlphaFoldDB" id="A0A1M5ICA0"/>
<name>A0A1M5ICA0_9HYPH</name>
<dbReference type="PANTHER" id="PTHR43760:SF1">
    <property type="entry name" value="ENDORIBONUCLEASE L-PSP_CHORISMATE MUTASE-LIKE DOMAIN-CONTAINING PROTEIN"/>
    <property type="match status" value="1"/>
</dbReference>
<dbReference type="InterPro" id="IPR035959">
    <property type="entry name" value="RutC-like_sf"/>
</dbReference>
<dbReference type="SUPFAM" id="SSF55298">
    <property type="entry name" value="YjgF-like"/>
    <property type="match status" value="1"/>
</dbReference>
<dbReference type="EMBL" id="FQUP01000004">
    <property type="protein sequence ID" value="SHG25689.1"/>
    <property type="molecule type" value="Genomic_DNA"/>
</dbReference>
<dbReference type="STRING" id="1122133.SAMN02745157_3833"/>
<accession>A0A1M5ICA0</accession>
<dbReference type="Gene3D" id="3.30.1330.40">
    <property type="entry name" value="RutC-like"/>
    <property type="match status" value="1"/>
</dbReference>
<reference evidence="2 3" key="1">
    <citation type="submission" date="2016-11" db="EMBL/GenBank/DDBJ databases">
        <authorList>
            <person name="Jaros S."/>
            <person name="Januszkiewicz K."/>
            <person name="Wedrychowicz H."/>
        </authorList>
    </citation>
    <scope>NUCLEOTIDE SEQUENCE [LARGE SCALE GENOMIC DNA]</scope>
    <source>
        <strain evidence="2 3">DSM 19436</strain>
    </source>
</reference>
<dbReference type="Pfam" id="PF14588">
    <property type="entry name" value="YjgF_endoribonc"/>
    <property type="match status" value="1"/>
</dbReference>
<dbReference type="Proteomes" id="UP000184485">
    <property type="component" value="Unassembled WGS sequence"/>
</dbReference>